<evidence type="ECO:0000256" key="7">
    <source>
        <dbReference type="SAM" id="SignalP"/>
    </source>
</evidence>
<evidence type="ECO:0000256" key="3">
    <source>
        <dbReference type="ARBA" id="ARBA00023295"/>
    </source>
</evidence>
<keyword evidence="3 6" id="KW-0326">Glycosidase</keyword>
<dbReference type="CDD" id="cd08999">
    <property type="entry name" value="GH43_ABN-like"/>
    <property type="match status" value="1"/>
</dbReference>
<dbReference type="InterPro" id="IPR023296">
    <property type="entry name" value="Glyco_hydro_beta-prop_sf"/>
</dbReference>
<sequence>MVGSITTAVLLGLLPLAIAAPMKTTGSSNPTQVISVDFADPDLLQVGTQWWAFASNNHKTIAKVGGSLINVQVAHSPDFNSWSVTGSDALPTVGAWVDPNAGNQGAAVWAPSVSKNKNGQYIMTYSAAVKGSPGKHCVGAAAATQPQGPYTPQATPLVCPLDQGGAIDSDNFMDVDGTQYVVYKIDGNSIGHGGVCGNTVAPIVNTPIMLQKLADDGVTPVGSPVKLLDRGDLDGPLIEAPSLMRTSNGKYVLFFSSNCFATSKYDVTYAFADNINGPYVKAGPMMVTGTDNLYSPGGQSVAADGKHMMFHAGDVGPANMGWRAAYTQIVTVDTARHVVSS</sequence>
<dbReference type="Proteomes" id="UP000716446">
    <property type="component" value="Unassembled WGS sequence"/>
</dbReference>
<evidence type="ECO:0000256" key="2">
    <source>
        <dbReference type="ARBA" id="ARBA00022801"/>
    </source>
</evidence>
<feature type="site" description="Important for catalytic activity, responsible for pKa modulation of the active site Glu and correct orientation of both the proton donor and substrate" evidence="5">
    <location>
        <position position="168"/>
    </location>
</feature>
<evidence type="ECO:0008006" key="10">
    <source>
        <dbReference type="Google" id="ProtNLM"/>
    </source>
</evidence>
<feature type="signal peptide" evidence="7">
    <location>
        <begin position="1"/>
        <end position="19"/>
    </location>
</feature>
<comment type="caution">
    <text evidence="8">The sequence shown here is derived from an EMBL/GenBank/DDBJ whole genome shotgun (WGS) entry which is preliminary data.</text>
</comment>
<dbReference type="PANTHER" id="PTHR42812:SF5">
    <property type="entry name" value="ENDO-ARABINASE"/>
    <property type="match status" value="1"/>
</dbReference>
<dbReference type="AlphaFoldDB" id="A0A9N8JQZ4"/>
<dbReference type="InterPro" id="IPR006710">
    <property type="entry name" value="Glyco_hydro_43"/>
</dbReference>
<name>A0A9N8JQZ4_9PEZI</name>
<keyword evidence="2 6" id="KW-0378">Hydrolase</keyword>
<organism evidence="8 9">
    <name type="scientific">Aureobasidium vineae</name>
    <dbReference type="NCBI Taxonomy" id="2773715"/>
    <lineage>
        <taxon>Eukaryota</taxon>
        <taxon>Fungi</taxon>
        <taxon>Dikarya</taxon>
        <taxon>Ascomycota</taxon>
        <taxon>Pezizomycotina</taxon>
        <taxon>Dothideomycetes</taxon>
        <taxon>Dothideomycetidae</taxon>
        <taxon>Dothideales</taxon>
        <taxon>Saccotheciaceae</taxon>
        <taxon>Aureobasidium</taxon>
    </lineage>
</organism>
<reference evidence="8" key="1">
    <citation type="submission" date="2020-06" db="EMBL/GenBank/DDBJ databases">
        <authorList>
            <person name="Onetto C."/>
        </authorList>
    </citation>
    <scope>NUCLEOTIDE SEQUENCE</scope>
</reference>
<evidence type="ECO:0000256" key="5">
    <source>
        <dbReference type="PIRSR" id="PIRSR606710-2"/>
    </source>
</evidence>
<feature type="active site" description="Proton donor" evidence="4">
    <location>
        <position position="239"/>
    </location>
</feature>
<proteinExistence type="inferred from homology"/>
<accession>A0A9N8JQZ4</accession>
<evidence type="ECO:0000313" key="9">
    <source>
        <dbReference type="Proteomes" id="UP000716446"/>
    </source>
</evidence>
<feature type="chain" id="PRO_5040234072" description="Arabinanase/levansucrase/invertase" evidence="7">
    <location>
        <begin position="20"/>
        <end position="341"/>
    </location>
</feature>
<dbReference type="GO" id="GO:0004553">
    <property type="term" value="F:hydrolase activity, hydrolyzing O-glycosyl compounds"/>
    <property type="evidence" value="ECO:0007669"/>
    <property type="project" value="InterPro"/>
</dbReference>
<keyword evidence="9" id="KW-1185">Reference proteome</keyword>
<evidence type="ECO:0000313" key="8">
    <source>
        <dbReference type="EMBL" id="CAD0089784.1"/>
    </source>
</evidence>
<dbReference type="Pfam" id="PF04616">
    <property type="entry name" value="Glyco_hydro_43"/>
    <property type="match status" value="1"/>
</dbReference>
<dbReference type="Gene3D" id="2.115.10.20">
    <property type="entry name" value="Glycosyl hydrolase domain, family 43"/>
    <property type="match status" value="1"/>
</dbReference>
<evidence type="ECO:0000256" key="4">
    <source>
        <dbReference type="PIRSR" id="PIRSR606710-1"/>
    </source>
</evidence>
<evidence type="ECO:0000256" key="6">
    <source>
        <dbReference type="RuleBase" id="RU361187"/>
    </source>
</evidence>
<feature type="active site" description="Proton acceptor" evidence="4">
    <location>
        <position position="40"/>
    </location>
</feature>
<dbReference type="GO" id="GO:0005975">
    <property type="term" value="P:carbohydrate metabolic process"/>
    <property type="evidence" value="ECO:0007669"/>
    <property type="project" value="InterPro"/>
</dbReference>
<keyword evidence="7" id="KW-0732">Signal</keyword>
<comment type="similarity">
    <text evidence="1 6">Belongs to the glycosyl hydrolase 43 family.</text>
</comment>
<dbReference type="SUPFAM" id="SSF75005">
    <property type="entry name" value="Arabinanase/levansucrase/invertase"/>
    <property type="match status" value="1"/>
</dbReference>
<protein>
    <recommendedName>
        <fullName evidence="10">Arabinanase/levansucrase/invertase</fullName>
    </recommendedName>
</protein>
<dbReference type="PANTHER" id="PTHR42812">
    <property type="entry name" value="BETA-XYLOSIDASE"/>
    <property type="match status" value="1"/>
</dbReference>
<evidence type="ECO:0000256" key="1">
    <source>
        <dbReference type="ARBA" id="ARBA00009865"/>
    </source>
</evidence>
<gene>
    <name evidence="8" type="ORF">AWRI4619_LOCUS5855</name>
</gene>
<dbReference type="EMBL" id="CAIJEN010000008">
    <property type="protein sequence ID" value="CAD0089784.1"/>
    <property type="molecule type" value="Genomic_DNA"/>
</dbReference>
<dbReference type="InterPro" id="IPR051795">
    <property type="entry name" value="Glycosyl_Hydrlase_43"/>
</dbReference>